<comment type="cofactor">
    <cofactor evidence="1">
        <name>Fe(2+)</name>
        <dbReference type="ChEBI" id="CHEBI:29033"/>
    </cofactor>
</comment>
<proteinExistence type="inferred from homology"/>
<dbReference type="InterPro" id="IPR042098">
    <property type="entry name" value="TauD-like_sf"/>
</dbReference>
<evidence type="ECO:0000256" key="1">
    <source>
        <dbReference type="ARBA" id="ARBA00001954"/>
    </source>
</evidence>
<dbReference type="OMA" id="MPYFEYK"/>
<dbReference type="KEGG" id="tad:TRIADDRAFT_38529"/>
<accession>B3SDF1</accession>
<name>B3SDF1_TRIAD</name>
<dbReference type="RefSeq" id="XP_002118273.1">
    <property type="nucleotide sequence ID" value="XM_002118237.1"/>
</dbReference>
<evidence type="ECO:0000256" key="3">
    <source>
        <dbReference type="ARBA" id="ARBA00005022"/>
    </source>
</evidence>
<keyword evidence="8" id="KW-0560">Oxidoreductase</keyword>
<evidence type="ECO:0000256" key="9">
    <source>
        <dbReference type="ARBA" id="ARBA00023004"/>
    </source>
</evidence>
<evidence type="ECO:0000313" key="13">
    <source>
        <dbReference type="Proteomes" id="UP000009022"/>
    </source>
</evidence>
<dbReference type="CDD" id="cd00250">
    <property type="entry name" value="CAS_like"/>
    <property type="match status" value="1"/>
</dbReference>
<dbReference type="Proteomes" id="UP000009022">
    <property type="component" value="Unassembled WGS sequence"/>
</dbReference>
<dbReference type="UniPathway" id="UPA00118"/>
<dbReference type="Gene3D" id="3.30.2020.30">
    <property type="match status" value="1"/>
</dbReference>
<dbReference type="InterPro" id="IPR003819">
    <property type="entry name" value="TauD/TfdA-like"/>
</dbReference>
<dbReference type="Gene3D" id="3.60.130.10">
    <property type="entry name" value="Clavaminate synthase-like"/>
    <property type="match status" value="1"/>
</dbReference>
<dbReference type="CTD" id="6759485"/>
<evidence type="ECO:0000256" key="2">
    <source>
        <dbReference type="ARBA" id="ARBA00001961"/>
    </source>
</evidence>
<evidence type="ECO:0000259" key="11">
    <source>
        <dbReference type="Pfam" id="PF06155"/>
    </source>
</evidence>
<dbReference type="InterPro" id="IPR010376">
    <property type="entry name" value="GBBH-like_N"/>
</dbReference>
<organism evidence="12 13">
    <name type="scientific">Trichoplax adhaerens</name>
    <name type="common">Trichoplax reptans</name>
    <dbReference type="NCBI Taxonomy" id="10228"/>
    <lineage>
        <taxon>Eukaryota</taxon>
        <taxon>Metazoa</taxon>
        <taxon>Placozoa</taxon>
        <taxon>Uniplacotomia</taxon>
        <taxon>Trichoplacea</taxon>
        <taxon>Trichoplacidae</taxon>
        <taxon>Trichoplax</taxon>
    </lineage>
</organism>
<dbReference type="GeneID" id="6759485"/>
<dbReference type="GO" id="GO:0046872">
    <property type="term" value="F:metal ion binding"/>
    <property type="evidence" value="ECO:0007669"/>
    <property type="project" value="UniProtKB-KW"/>
</dbReference>
<dbReference type="HOGENOM" id="CLU_021859_2_0_1"/>
<dbReference type="InterPro" id="IPR038492">
    <property type="entry name" value="GBBH-like_N_sf"/>
</dbReference>
<dbReference type="Pfam" id="PF02668">
    <property type="entry name" value="TauD"/>
    <property type="match status" value="1"/>
</dbReference>
<evidence type="ECO:0008006" key="14">
    <source>
        <dbReference type="Google" id="ProtNLM"/>
    </source>
</evidence>
<keyword evidence="13" id="KW-1185">Reference proteome</keyword>
<sequence length="438" mass="50618">MHRLGKRLVRPLQQLFQSKQSLSRSSPISPLAFRKELVAFNSVAVENDIDNRQLHVKWDDGTTSRFPHIYLRDNCQCPNCFHPSAKQRNISDTSVLDAYDVDTKASQAQLHPDRQEIEIKWDKDNHVSVFDTNWLKMRRFPTDRDQVGHKIVYSDRRLWGGDLNGDIPTTDFNEILHDDLALYKWLKNLARVGLTLVKNVPKEVGQVERLADRIAYLRVTNYGRTFTVKSKLDPSNLAFTDKGLALHTDLPYFDLVPGIQFLHCVQQAAGGGGENQFVDGFNVAEVLRKENPYYFDLLTQHAFVFFDIGNDYVEYNQLNHHPLITLNSRNEVIRFVHNNHARSSILDVPEDKVTDIYRAFRAIVHIMYDQSNLVTNKMESGEMVVFDNWRVLHGRSPFQLTAGGNRHLEGCFIDWDETTSRMRAIEEKQKMQNFTGVI</sequence>
<dbReference type="SUPFAM" id="SSF51197">
    <property type="entry name" value="Clavaminate synthase-like"/>
    <property type="match status" value="1"/>
</dbReference>
<evidence type="ECO:0000313" key="12">
    <source>
        <dbReference type="EMBL" id="EDV19276.1"/>
    </source>
</evidence>
<dbReference type="FunFam" id="3.30.2020.30:FF:000002">
    <property type="entry name" value="Putative gamma-butyrobetaine dioxygenase"/>
    <property type="match status" value="1"/>
</dbReference>
<keyword evidence="6" id="KW-0124">Carnitine biosynthesis</keyword>
<dbReference type="InterPro" id="IPR050411">
    <property type="entry name" value="AlphaKG_dependent_hydroxylases"/>
</dbReference>
<comment type="pathway">
    <text evidence="3">Amine and polyamine biosynthesis; carnitine biosynthesis.</text>
</comment>
<dbReference type="AlphaFoldDB" id="B3SDF1"/>
<reference evidence="12 13" key="1">
    <citation type="journal article" date="2008" name="Nature">
        <title>The Trichoplax genome and the nature of placozoans.</title>
        <authorList>
            <person name="Srivastava M."/>
            <person name="Begovic E."/>
            <person name="Chapman J."/>
            <person name="Putnam N.H."/>
            <person name="Hellsten U."/>
            <person name="Kawashima T."/>
            <person name="Kuo A."/>
            <person name="Mitros T."/>
            <person name="Salamov A."/>
            <person name="Carpenter M.L."/>
            <person name="Signorovitch A.Y."/>
            <person name="Moreno M.A."/>
            <person name="Kamm K."/>
            <person name="Grimwood J."/>
            <person name="Schmutz J."/>
            <person name="Shapiro H."/>
            <person name="Grigoriev I.V."/>
            <person name="Buss L.W."/>
            <person name="Schierwater B."/>
            <person name="Dellaporta S.L."/>
            <person name="Rokhsar D.S."/>
        </authorList>
    </citation>
    <scope>NUCLEOTIDE SEQUENCE [LARGE SCALE GENOMIC DNA]</scope>
    <source>
        <strain evidence="12 13">Grell-BS-1999</strain>
    </source>
</reference>
<keyword evidence="5" id="KW-0479">Metal-binding</keyword>
<protein>
    <recommendedName>
        <fullName evidence="14">Gamma-butyrobetaine dioxygenase</fullName>
    </recommendedName>
</protein>
<dbReference type="GO" id="GO:0045329">
    <property type="term" value="P:carnitine biosynthetic process"/>
    <property type="evidence" value="ECO:0000318"/>
    <property type="project" value="GO_Central"/>
</dbReference>
<evidence type="ECO:0000259" key="10">
    <source>
        <dbReference type="Pfam" id="PF02668"/>
    </source>
</evidence>
<dbReference type="FunFam" id="3.60.130.10:FF:000001">
    <property type="entry name" value="Trimethyllysine dioxygenase, mitochondrial"/>
    <property type="match status" value="1"/>
</dbReference>
<evidence type="ECO:0000256" key="7">
    <source>
        <dbReference type="ARBA" id="ARBA00022964"/>
    </source>
</evidence>
<evidence type="ECO:0000256" key="5">
    <source>
        <dbReference type="ARBA" id="ARBA00022723"/>
    </source>
</evidence>
<feature type="domain" description="TauD/TfdA-like" evidence="10">
    <location>
        <begin position="171"/>
        <end position="411"/>
    </location>
</feature>
<dbReference type="GO" id="GO:0005739">
    <property type="term" value="C:mitochondrion"/>
    <property type="evidence" value="ECO:0000318"/>
    <property type="project" value="GO_Central"/>
</dbReference>
<comment type="similarity">
    <text evidence="4">Belongs to the gamma-BBH/TMLD family.</text>
</comment>
<dbReference type="InParanoid" id="B3SDF1"/>
<comment type="cofactor">
    <cofactor evidence="2">
        <name>L-ascorbate</name>
        <dbReference type="ChEBI" id="CHEBI:38290"/>
    </cofactor>
</comment>
<keyword evidence="9" id="KW-0408">Iron</keyword>
<gene>
    <name evidence="12" type="ORF">TRIADDRAFT_38529</name>
</gene>
<dbReference type="PhylomeDB" id="B3SDF1"/>
<dbReference type="STRING" id="10228.B3SDF1"/>
<keyword evidence="7" id="KW-0223">Dioxygenase</keyword>
<evidence type="ECO:0000256" key="6">
    <source>
        <dbReference type="ARBA" id="ARBA00022873"/>
    </source>
</evidence>
<dbReference type="FunCoup" id="B3SDF1">
    <property type="interactions" value="68"/>
</dbReference>
<dbReference type="EMBL" id="DS985278">
    <property type="protein sequence ID" value="EDV19276.1"/>
    <property type="molecule type" value="Genomic_DNA"/>
</dbReference>
<dbReference type="eggNOG" id="KOG3888">
    <property type="taxonomic scope" value="Eukaryota"/>
</dbReference>
<dbReference type="Pfam" id="PF06155">
    <property type="entry name" value="GBBH-like_N"/>
    <property type="match status" value="1"/>
</dbReference>
<feature type="domain" description="Gamma-butyrobetaine hydroxylase-like N-terminal" evidence="11">
    <location>
        <begin position="48"/>
        <end position="135"/>
    </location>
</feature>
<dbReference type="GO" id="GO:0016706">
    <property type="term" value="F:2-oxoglutarate-dependent dioxygenase activity"/>
    <property type="evidence" value="ECO:0007669"/>
    <property type="project" value="UniProtKB-ARBA"/>
</dbReference>
<dbReference type="PANTHER" id="PTHR10696:SF33">
    <property type="entry name" value="GAMMA-BUTYROBETAINE DIOXYGENASE"/>
    <property type="match status" value="1"/>
</dbReference>
<dbReference type="PANTHER" id="PTHR10696">
    <property type="entry name" value="GAMMA-BUTYROBETAINE HYDROXYLASE-RELATED"/>
    <property type="match status" value="1"/>
</dbReference>
<dbReference type="OrthoDB" id="406634at2759"/>
<evidence type="ECO:0000256" key="4">
    <source>
        <dbReference type="ARBA" id="ARBA00008654"/>
    </source>
</evidence>
<evidence type="ECO:0000256" key="8">
    <source>
        <dbReference type="ARBA" id="ARBA00023002"/>
    </source>
</evidence>